<proteinExistence type="predicted"/>
<comment type="caution">
    <text evidence="1">The sequence shown here is derived from an EMBL/GenBank/DDBJ whole genome shotgun (WGS) entry which is preliminary data.</text>
</comment>
<keyword evidence="2" id="KW-1185">Reference proteome</keyword>
<reference evidence="1 2" key="1">
    <citation type="submission" date="2020-05" db="EMBL/GenBank/DDBJ databases">
        <title>Flexivirga sp. ID2601S isolated from air conditioner.</title>
        <authorList>
            <person name="Kim D.H."/>
        </authorList>
    </citation>
    <scope>NUCLEOTIDE SEQUENCE [LARGE SCALE GENOMIC DNA]</scope>
    <source>
        <strain evidence="1 2">ID2601S</strain>
    </source>
</reference>
<dbReference type="Gene3D" id="6.10.250.660">
    <property type="match status" value="1"/>
</dbReference>
<dbReference type="InterPro" id="IPR019933">
    <property type="entry name" value="DivIVA_domain"/>
</dbReference>
<protein>
    <submittedName>
        <fullName evidence="1">DivIVA domain-containing protein</fullName>
    </submittedName>
</protein>
<accession>A0A849AF89</accession>
<dbReference type="Proteomes" id="UP000557772">
    <property type="component" value="Unassembled WGS sequence"/>
</dbReference>
<evidence type="ECO:0000313" key="2">
    <source>
        <dbReference type="Proteomes" id="UP000557772"/>
    </source>
</evidence>
<organism evidence="1 2">
    <name type="scientific">Flexivirga aerilata</name>
    <dbReference type="NCBI Taxonomy" id="1656889"/>
    <lineage>
        <taxon>Bacteria</taxon>
        <taxon>Bacillati</taxon>
        <taxon>Actinomycetota</taxon>
        <taxon>Actinomycetes</taxon>
        <taxon>Micrococcales</taxon>
        <taxon>Dermacoccaceae</taxon>
        <taxon>Flexivirga</taxon>
    </lineage>
</organism>
<evidence type="ECO:0000313" key="1">
    <source>
        <dbReference type="EMBL" id="NNG39155.1"/>
    </source>
</evidence>
<name>A0A849AF89_9MICO</name>
<dbReference type="AlphaFoldDB" id="A0A849AF89"/>
<gene>
    <name evidence="1" type="ORF">HJ588_07695</name>
</gene>
<sequence>MSVVLVFLIALLLVVIGLVVFAVLGRFGAHLEAPTSTSPFEPLPRGEISAEDIDQVRFDQTLRGYRMGQVDEVLDRLRAELQARDEEIAGLRAGRGGGLPVRD</sequence>
<dbReference type="EMBL" id="JABENB010000001">
    <property type="protein sequence ID" value="NNG39155.1"/>
    <property type="molecule type" value="Genomic_DNA"/>
</dbReference>
<dbReference type="NCBIfam" id="TIGR03544">
    <property type="entry name" value="DivI1A_domain"/>
    <property type="match status" value="1"/>
</dbReference>